<dbReference type="SUPFAM" id="SSF140560">
    <property type="entry name" value="TM0693-like"/>
    <property type="match status" value="1"/>
</dbReference>
<dbReference type="Proteomes" id="UP000006804">
    <property type="component" value="Chromosome"/>
</dbReference>
<dbReference type="STRING" id="688269.Theth_1342"/>
<evidence type="ECO:0000313" key="2">
    <source>
        <dbReference type="EMBL" id="AEH51406.1"/>
    </source>
</evidence>
<protein>
    <recommendedName>
        <fullName evidence="4">FlgN family protein</fullName>
    </recommendedName>
</protein>
<accession>F7YTV9</accession>
<gene>
    <name evidence="2" type="ORF">Theth_1342</name>
</gene>
<dbReference type="AlphaFoldDB" id="F7YTV9"/>
<sequence>MQAFDEQLVKRLLEIEEQLDQLLEEERFEEMSTLLDERKLILEKFTDIPVELAKKIFQADQNRMEKIKHLMEQISQQAKQSKQGQTGLNAYKSLLEQTTNKLDKLT</sequence>
<proteinExistence type="predicted"/>
<dbReference type="PATRIC" id="fig|688269.3.peg.1381"/>
<feature type="coiled-coil region" evidence="1">
    <location>
        <begin position="5"/>
        <end position="32"/>
    </location>
</feature>
<dbReference type="RefSeq" id="WP_013932622.1">
    <property type="nucleotide sequence ID" value="NC_015707.1"/>
</dbReference>
<reference evidence="2 3" key="1">
    <citation type="submission" date="2010-11" db="EMBL/GenBank/DDBJ databases">
        <title>The complete genome of Thermotoga thermarum DSM 5069.</title>
        <authorList>
            <consortium name="US DOE Joint Genome Institute (JGI-PGF)"/>
            <person name="Lucas S."/>
            <person name="Copeland A."/>
            <person name="Lapidus A."/>
            <person name="Bruce D."/>
            <person name="Goodwin L."/>
            <person name="Pitluck S."/>
            <person name="Kyrpides N."/>
            <person name="Mavromatis K."/>
            <person name="Ivanova N."/>
            <person name="Zeytun A."/>
            <person name="Brettin T."/>
            <person name="Detter J.C."/>
            <person name="Tapia R."/>
            <person name="Han C."/>
            <person name="Land M."/>
            <person name="Hauser L."/>
            <person name="Markowitz V."/>
            <person name="Cheng J.-F."/>
            <person name="Hugenholtz P."/>
            <person name="Woyke T."/>
            <person name="Wu D."/>
            <person name="Spring S."/>
            <person name="Schroeder M."/>
            <person name="Brambilla E."/>
            <person name="Klenk H.-P."/>
            <person name="Eisen J.A."/>
        </authorList>
    </citation>
    <scope>NUCLEOTIDE SEQUENCE [LARGE SCALE GENOMIC DNA]</scope>
    <source>
        <strain evidence="2 3">DSM 5069</strain>
    </source>
</reference>
<evidence type="ECO:0008006" key="4">
    <source>
        <dbReference type="Google" id="ProtNLM"/>
    </source>
</evidence>
<dbReference type="EMBL" id="CP002351">
    <property type="protein sequence ID" value="AEH51406.1"/>
    <property type="molecule type" value="Genomic_DNA"/>
</dbReference>
<evidence type="ECO:0000256" key="1">
    <source>
        <dbReference type="SAM" id="Coils"/>
    </source>
</evidence>
<dbReference type="InterPro" id="IPR037285">
    <property type="entry name" value="TM0693-like_sf"/>
</dbReference>
<organism evidence="2 3">
    <name type="scientific">Pseudothermotoga thermarum DSM 5069</name>
    <dbReference type="NCBI Taxonomy" id="688269"/>
    <lineage>
        <taxon>Bacteria</taxon>
        <taxon>Thermotogati</taxon>
        <taxon>Thermotogota</taxon>
        <taxon>Thermotogae</taxon>
        <taxon>Thermotogales</taxon>
        <taxon>Thermotogaceae</taxon>
        <taxon>Pseudothermotoga</taxon>
    </lineage>
</organism>
<evidence type="ECO:0000313" key="3">
    <source>
        <dbReference type="Proteomes" id="UP000006804"/>
    </source>
</evidence>
<dbReference type="HOGENOM" id="CLU_2220944_0_0_0"/>
<dbReference type="KEGG" id="tta:Theth_1342"/>
<name>F7YTV9_9THEM</name>
<keyword evidence="3" id="KW-1185">Reference proteome</keyword>
<keyword evidence="1" id="KW-0175">Coiled coil</keyword>
<dbReference type="Gene3D" id="6.10.250.50">
    <property type="match status" value="1"/>
</dbReference>